<dbReference type="SMART" id="SM00987">
    <property type="entry name" value="UreE_C"/>
    <property type="match status" value="1"/>
</dbReference>
<dbReference type="NCBIfam" id="NF003588">
    <property type="entry name" value="PRK05254.1-1"/>
    <property type="match status" value="1"/>
</dbReference>
<dbReference type="HAMAP" id="MF_00148">
    <property type="entry name" value="UDG"/>
    <property type="match status" value="1"/>
</dbReference>
<comment type="similarity">
    <text evidence="3 9 11">Belongs to the uracil-DNA glycosylase (UDG) superfamily. UNG family.</text>
</comment>
<comment type="subcellular location">
    <subcellularLocation>
        <location evidence="9">Cytoplasm</location>
    </subcellularLocation>
</comment>
<comment type="caution">
    <text evidence="13">The sequence shown here is derived from an EMBL/GenBank/DDBJ whole genome shotgun (WGS) entry which is preliminary data.</text>
</comment>
<evidence type="ECO:0000256" key="9">
    <source>
        <dbReference type="HAMAP-Rule" id="MF_00148"/>
    </source>
</evidence>
<dbReference type="PROSITE" id="PS00130">
    <property type="entry name" value="U_DNA_GLYCOSYLASE"/>
    <property type="match status" value="1"/>
</dbReference>
<dbReference type="InterPro" id="IPR005122">
    <property type="entry name" value="Uracil-DNA_glycosylase-like"/>
</dbReference>
<dbReference type="NCBIfam" id="NF003589">
    <property type="entry name" value="PRK05254.1-2"/>
    <property type="match status" value="1"/>
</dbReference>
<dbReference type="InterPro" id="IPR002043">
    <property type="entry name" value="UDG_fam1"/>
</dbReference>
<dbReference type="PANTHER" id="PTHR11264">
    <property type="entry name" value="URACIL-DNA GLYCOSYLASE"/>
    <property type="match status" value="1"/>
</dbReference>
<dbReference type="Proteomes" id="UP000823633">
    <property type="component" value="Unassembled WGS sequence"/>
</dbReference>
<evidence type="ECO:0000256" key="6">
    <source>
        <dbReference type="ARBA" id="ARBA00022763"/>
    </source>
</evidence>
<dbReference type="GO" id="GO:0005737">
    <property type="term" value="C:cytoplasm"/>
    <property type="evidence" value="ECO:0007669"/>
    <property type="project" value="UniProtKB-SubCell"/>
</dbReference>
<evidence type="ECO:0000256" key="10">
    <source>
        <dbReference type="PROSITE-ProRule" id="PRU10072"/>
    </source>
</evidence>
<reference evidence="13" key="2">
    <citation type="journal article" date="2021" name="PeerJ">
        <title>Extensive microbial diversity within the chicken gut microbiome revealed by metagenomics and culture.</title>
        <authorList>
            <person name="Gilroy R."/>
            <person name="Ravi A."/>
            <person name="Getino M."/>
            <person name="Pursley I."/>
            <person name="Horton D.L."/>
            <person name="Alikhan N.F."/>
            <person name="Baker D."/>
            <person name="Gharbi K."/>
            <person name="Hall N."/>
            <person name="Watson M."/>
            <person name="Adriaenssens E.M."/>
            <person name="Foster-Nyarko E."/>
            <person name="Jarju S."/>
            <person name="Secka A."/>
            <person name="Antonio M."/>
            <person name="Oren A."/>
            <person name="Chaudhuri R.R."/>
            <person name="La Ragione R."/>
            <person name="Hildebrand F."/>
            <person name="Pallen M.J."/>
        </authorList>
    </citation>
    <scope>NUCLEOTIDE SEQUENCE</scope>
    <source>
        <strain evidence="13">11167</strain>
    </source>
</reference>
<keyword evidence="7 9" id="KW-0378">Hydrolase</keyword>
<comment type="function">
    <text evidence="2 9 11">Excises uracil residues from the DNA which can arise as a result of misincorporation of dUMP residues by DNA polymerase or due to deamination of cytosine.</text>
</comment>
<evidence type="ECO:0000313" key="13">
    <source>
        <dbReference type="EMBL" id="MBO8442538.1"/>
    </source>
</evidence>
<dbReference type="EMBL" id="JADIMU010000016">
    <property type="protein sequence ID" value="MBO8442538.1"/>
    <property type="molecule type" value="Genomic_DNA"/>
</dbReference>
<keyword evidence="8 9" id="KW-0234">DNA repair</keyword>
<feature type="active site" description="Proton acceptor" evidence="9 10">
    <location>
        <position position="64"/>
    </location>
</feature>
<evidence type="ECO:0000256" key="2">
    <source>
        <dbReference type="ARBA" id="ARBA00002631"/>
    </source>
</evidence>
<dbReference type="NCBIfam" id="NF003591">
    <property type="entry name" value="PRK05254.1-4"/>
    <property type="match status" value="1"/>
</dbReference>
<reference evidence="13" key="1">
    <citation type="submission" date="2020-10" db="EMBL/GenBank/DDBJ databases">
        <authorList>
            <person name="Gilroy R."/>
        </authorList>
    </citation>
    <scope>NUCLEOTIDE SEQUENCE</scope>
    <source>
        <strain evidence="13">11167</strain>
    </source>
</reference>
<evidence type="ECO:0000256" key="3">
    <source>
        <dbReference type="ARBA" id="ARBA00008184"/>
    </source>
</evidence>
<dbReference type="GO" id="GO:0097510">
    <property type="term" value="P:base-excision repair, AP site formation via deaminated base removal"/>
    <property type="evidence" value="ECO:0007669"/>
    <property type="project" value="TreeGrafter"/>
</dbReference>
<protein>
    <recommendedName>
        <fullName evidence="5 9">Uracil-DNA glycosylase</fullName>
        <shortName evidence="9">UDG</shortName>
        <ecNumber evidence="4 9">3.2.2.27</ecNumber>
    </recommendedName>
</protein>
<dbReference type="Pfam" id="PF03167">
    <property type="entry name" value="UDG"/>
    <property type="match status" value="1"/>
</dbReference>
<dbReference type="NCBIfam" id="NF003592">
    <property type="entry name" value="PRK05254.1-5"/>
    <property type="match status" value="1"/>
</dbReference>
<dbReference type="SMART" id="SM00986">
    <property type="entry name" value="UDG"/>
    <property type="match status" value="1"/>
</dbReference>
<dbReference type="CDD" id="cd10027">
    <property type="entry name" value="UDG-F1-like"/>
    <property type="match status" value="1"/>
</dbReference>
<evidence type="ECO:0000256" key="8">
    <source>
        <dbReference type="ARBA" id="ARBA00023204"/>
    </source>
</evidence>
<evidence type="ECO:0000259" key="12">
    <source>
        <dbReference type="SMART" id="SM00986"/>
    </source>
</evidence>
<accession>A0A9D9E9F8</accession>
<evidence type="ECO:0000313" key="14">
    <source>
        <dbReference type="Proteomes" id="UP000823633"/>
    </source>
</evidence>
<dbReference type="AlphaFoldDB" id="A0A9D9E9F8"/>
<evidence type="ECO:0000256" key="1">
    <source>
        <dbReference type="ARBA" id="ARBA00001400"/>
    </source>
</evidence>
<name>A0A9D9E9F8_9SPIR</name>
<dbReference type="SUPFAM" id="SSF52141">
    <property type="entry name" value="Uracil-DNA glycosylase-like"/>
    <property type="match status" value="1"/>
</dbReference>
<dbReference type="GO" id="GO:0004844">
    <property type="term" value="F:uracil DNA N-glycosylase activity"/>
    <property type="evidence" value="ECO:0007669"/>
    <property type="project" value="UniProtKB-UniRule"/>
</dbReference>
<evidence type="ECO:0000256" key="7">
    <source>
        <dbReference type="ARBA" id="ARBA00022801"/>
    </source>
</evidence>
<dbReference type="NCBIfam" id="TIGR00628">
    <property type="entry name" value="ung"/>
    <property type="match status" value="1"/>
</dbReference>
<dbReference type="InterPro" id="IPR036895">
    <property type="entry name" value="Uracil-DNA_glycosylase-like_sf"/>
</dbReference>
<keyword evidence="13" id="KW-0326">Glycosidase</keyword>
<evidence type="ECO:0000256" key="11">
    <source>
        <dbReference type="RuleBase" id="RU003780"/>
    </source>
</evidence>
<dbReference type="InterPro" id="IPR018085">
    <property type="entry name" value="Ura-DNA_Glyclase_AS"/>
</dbReference>
<sequence>MINVGNDWQGLMDEEQGKDYYLALRSRLKEAYRKGEVYPPMDEIFNAFRLTPFSSVKVVIVGQDPYHEPGQAMGLSFSVREGCEEPPSLRNIHQEIVEEGVEQGPWSSDLSRWARQGVLLLNSTLTVEAHRAASHSQLGWERLTDRCIEALGADTRPKVFMLWGSHARRKAQLVTSPVHLILESAHPSPLSAYRGFFGNGHFRACNDFLRSTGQEPIVW</sequence>
<keyword evidence="9" id="KW-0963">Cytoplasm</keyword>
<dbReference type="Gene3D" id="3.40.470.10">
    <property type="entry name" value="Uracil-DNA glycosylase-like domain"/>
    <property type="match status" value="1"/>
</dbReference>
<dbReference type="PANTHER" id="PTHR11264:SF0">
    <property type="entry name" value="URACIL-DNA GLYCOSYLASE"/>
    <property type="match status" value="1"/>
</dbReference>
<keyword evidence="6 9" id="KW-0227">DNA damage</keyword>
<feature type="domain" description="Uracil-DNA glycosylase-like" evidence="12">
    <location>
        <begin position="49"/>
        <end position="209"/>
    </location>
</feature>
<proteinExistence type="inferred from homology"/>
<dbReference type="EC" id="3.2.2.27" evidence="4 9"/>
<evidence type="ECO:0000256" key="4">
    <source>
        <dbReference type="ARBA" id="ARBA00012030"/>
    </source>
</evidence>
<evidence type="ECO:0000256" key="5">
    <source>
        <dbReference type="ARBA" id="ARBA00018429"/>
    </source>
</evidence>
<organism evidence="13 14">
    <name type="scientific">Candidatus Aphodenecus pullistercoris</name>
    <dbReference type="NCBI Taxonomy" id="2840669"/>
    <lineage>
        <taxon>Bacteria</taxon>
        <taxon>Pseudomonadati</taxon>
        <taxon>Spirochaetota</taxon>
        <taxon>Spirochaetia</taxon>
        <taxon>Spirochaetales</taxon>
        <taxon>Candidatus Aphodenecus</taxon>
    </lineage>
</organism>
<comment type="catalytic activity">
    <reaction evidence="1 9 11">
        <text>Hydrolyzes single-stranded DNA or mismatched double-stranded DNA and polynucleotides, releasing free uracil.</text>
        <dbReference type="EC" id="3.2.2.27"/>
    </reaction>
</comment>
<gene>
    <name evidence="9" type="primary">ung</name>
    <name evidence="13" type="ORF">IAC42_02090</name>
</gene>